<keyword evidence="3" id="KW-0804">Transcription</keyword>
<dbReference type="PANTHER" id="PTHR12466:SF8">
    <property type="entry name" value="PARAFIBROMIN"/>
    <property type="match status" value="1"/>
</dbReference>
<evidence type="ECO:0000256" key="3">
    <source>
        <dbReference type="ARBA" id="ARBA00023163"/>
    </source>
</evidence>
<evidence type="ECO:0000313" key="7">
    <source>
        <dbReference type="EMBL" id="KIR46799.1"/>
    </source>
</evidence>
<dbReference type="GO" id="GO:0000993">
    <property type="term" value="F:RNA polymerase II complex binding"/>
    <property type="evidence" value="ECO:0007669"/>
    <property type="project" value="TreeGrafter"/>
</dbReference>
<dbReference type="HOGENOM" id="CLU_025849_2_1_1"/>
<dbReference type="Gene3D" id="3.40.50.11990">
    <property type="entry name" value="RNA polymerase II accessory factor, Cdc73 C-terminal domain"/>
    <property type="match status" value="1"/>
</dbReference>
<feature type="domain" description="Cell division control protein 73 C-terminal" evidence="6">
    <location>
        <begin position="252"/>
        <end position="414"/>
    </location>
</feature>
<keyword evidence="4" id="KW-0539">Nucleus</keyword>
<dbReference type="PANTHER" id="PTHR12466">
    <property type="entry name" value="CDC73 DOMAIN PROTEIN"/>
    <property type="match status" value="1"/>
</dbReference>
<evidence type="ECO:0000256" key="1">
    <source>
        <dbReference type="ARBA" id="ARBA00004123"/>
    </source>
</evidence>
<reference evidence="7" key="1">
    <citation type="submission" date="2015-01" db="EMBL/GenBank/DDBJ databases">
        <title>The Genome Sequence of Cryptococcus gattii CA1280.</title>
        <authorList>
            <consortium name="The Broad Institute Genomics Platform"/>
            <person name="Cuomo C."/>
            <person name="Litvintseva A."/>
            <person name="Chen Y."/>
            <person name="Heitman J."/>
            <person name="Sun S."/>
            <person name="Springer D."/>
            <person name="Dromer F."/>
            <person name="Young S."/>
            <person name="Zeng Q."/>
            <person name="Gargeya S."/>
            <person name="Abouelleil A."/>
            <person name="Alvarado L."/>
            <person name="Chapman S.B."/>
            <person name="Gainer-Dewar J."/>
            <person name="Goldberg J."/>
            <person name="Griggs A."/>
            <person name="Gujja S."/>
            <person name="Hansen M."/>
            <person name="Howarth C."/>
            <person name="Imamovic A."/>
            <person name="Larimer J."/>
            <person name="Murphy C."/>
            <person name="Naylor J."/>
            <person name="Pearson M."/>
            <person name="Priest M."/>
            <person name="Roberts A."/>
            <person name="Saif S."/>
            <person name="Shea T."/>
            <person name="Sykes S."/>
            <person name="Wortman J."/>
            <person name="Nusbaum C."/>
            <person name="Birren B."/>
        </authorList>
    </citation>
    <scope>NUCLEOTIDE SEQUENCE [LARGE SCALE GENOMIC DNA]</scope>
    <source>
        <strain evidence="7">CA1280</strain>
    </source>
</reference>
<dbReference type="Pfam" id="PF05179">
    <property type="entry name" value="CDC73_C"/>
    <property type="match status" value="1"/>
</dbReference>
<dbReference type="OrthoDB" id="2186602at2759"/>
<dbReference type="GO" id="GO:0016593">
    <property type="term" value="C:Cdc73/Paf1 complex"/>
    <property type="evidence" value="ECO:0007669"/>
    <property type="project" value="InterPro"/>
</dbReference>
<name>A0A0D0VJW1_CRYGA</name>
<dbReference type="InterPro" id="IPR007852">
    <property type="entry name" value="Cdc73/Parafibromin"/>
</dbReference>
<evidence type="ECO:0000256" key="2">
    <source>
        <dbReference type="ARBA" id="ARBA00010427"/>
    </source>
</evidence>
<protein>
    <submittedName>
        <fullName evidence="7">Parafibromin</fullName>
    </submittedName>
</protein>
<dbReference type="GO" id="GO:0032968">
    <property type="term" value="P:positive regulation of transcription elongation by RNA polymerase II"/>
    <property type="evidence" value="ECO:0007669"/>
    <property type="project" value="TreeGrafter"/>
</dbReference>
<feature type="region of interest" description="Disordered" evidence="5">
    <location>
        <begin position="1"/>
        <end position="25"/>
    </location>
</feature>
<dbReference type="AlphaFoldDB" id="A0A0D0VJW1"/>
<accession>A0A0D0VJW1</accession>
<feature type="region of interest" description="Disordered" evidence="5">
    <location>
        <begin position="228"/>
        <end position="247"/>
    </location>
</feature>
<feature type="region of interest" description="Disordered" evidence="5">
    <location>
        <begin position="126"/>
        <end position="145"/>
    </location>
</feature>
<sequence length="418" mass="46321">MASNDPLDLLKSSLQSSNPPQLLTAASEPAPSLALAAYLSFTSTANPINLPKDTPTRYTSKPGSTSEFYNIGQLYLAWVERDSGVRDYLIKGQAGGVGYVAITDRRPAVDYLLGKGDGEGRIAAKGEEGAKQQPAGDSATSATAEALPSALVPSTEAGPSRVFAQAKRKYEVDIVDREFCRKLRSEEIELRDRNSVLRSSAGGKANNFEAFQRNVMHEKIKTLRTSFEKGGKQPAAAAASQSDLNRAKKARSTNPIIVISSSPTSLITMWNVKKFLEQGVFEPSETVRQREASQGNIKAEDMIPVIRKRSGPHGDVTSKYYIVDSADALQKFGQDAWDRVVCVVTTGQTWQFKPYKWDDPKVLFQNVKGIYFQWGNDPVNPTVKDWNVTEMKIDRNKRHTDRQVVADFWRILDNAKRR</sequence>
<organism evidence="7">
    <name type="scientific">Cryptococcus bacillisporus CA1280</name>
    <dbReference type="NCBI Taxonomy" id="1296109"/>
    <lineage>
        <taxon>Eukaryota</taxon>
        <taxon>Fungi</taxon>
        <taxon>Dikarya</taxon>
        <taxon>Basidiomycota</taxon>
        <taxon>Agaricomycotina</taxon>
        <taxon>Tremellomycetes</taxon>
        <taxon>Tremellales</taxon>
        <taxon>Cryptococcaceae</taxon>
        <taxon>Cryptococcus</taxon>
        <taxon>Cryptococcus gattii species complex</taxon>
    </lineage>
</organism>
<evidence type="ECO:0000259" key="6">
    <source>
        <dbReference type="Pfam" id="PF05179"/>
    </source>
</evidence>
<comment type="subcellular location">
    <subcellularLocation>
        <location evidence="1">Nucleus</location>
    </subcellularLocation>
</comment>
<feature type="compositionally biased region" description="Low complexity" evidence="5">
    <location>
        <begin position="9"/>
        <end position="25"/>
    </location>
</feature>
<gene>
    <name evidence="7" type="ORF">I312_03690</name>
</gene>
<proteinExistence type="inferred from homology"/>
<evidence type="ECO:0000256" key="4">
    <source>
        <dbReference type="ARBA" id="ARBA00023242"/>
    </source>
</evidence>
<dbReference type="EMBL" id="KN847982">
    <property type="protein sequence ID" value="KIR46799.1"/>
    <property type="molecule type" value="Genomic_DNA"/>
</dbReference>
<dbReference type="FunFam" id="3.40.50.11990:FF:000004">
    <property type="entry name" value="Potential RNA Pol II elongation accessory factor"/>
    <property type="match status" value="1"/>
</dbReference>
<evidence type="ECO:0000256" key="5">
    <source>
        <dbReference type="SAM" id="MobiDB-lite"/>
    </source>
</evidence>
<dbReference type="InterPro" id="IPR031336">
    <property type="entry name" value="CDC73_C"/>
</dbReference>
<dbReference type="InterPro" id="IPR038103">
    <property type="entry name" value="CDC73_C_sf"/>
</dbReference>
<dbReference type="GO" id="GO:0006368">
    <property type="term" value="P:transcription elongation by RNA polymerase II"/>
    <property type="evidence" value="ECO:0007669"/>
    <property type="project" value="InterPro"/>
</dbReference>
<comment type="similarity">
    <text evidence="2">Belongs to the CDC73 family.</text>
</comment>